<proteinExistence type="predicted"/>
<protein>
    <submittedName>
        <fullName evidence="2">Uncharacterized protein</fullName>
    </submittedName>
</protein>
<keyword evidence="3" id="KW-1185">Reference proteome</keyword>
<evidence type="ECO:0000313" key="3">
    <source>
        <dbReference type="Proteomes" id="UP000015241"/>
    </source>
</evidence>
<feature type="compositionally biased region" description="Low complexity" evidence="1">
    <location>
        <begin position="85"/>
        <end position="98"/>
    </location>
</feature>
<dbReference type="HOGENOM" id="CLU_098341_0_0_1"/>
<dbReference type="eggNOG" id="ENOG502SV44">
    <property type="taxonomic scope" value="Eukaryota"/>
</dbReference>
<dbReference type="OrthoDB" id="4590707at2759"/>
<evidence type="ECO:0000256" key="1">
    <source>
        <dbReference type="SAM" id="MobiDB-lite"/>
    </source>
</evidence>
<organism evidence="2 3">
    <name type="scientific">Fomitopsis schrenkii</name>
    <name type="common">Brown rot fungus</name>
    <dbReference type="NCBI Taxonomy" id="2126942"/>
    <lineage>
        <taxon>Eukaryota</taxon>
        <taxon>Fungi</taxon>
        <taxon>Dikarya</taxon>
        <taxon>Basidiomycota</taxon>
        <taxon>Agaricomycotina</taxon>
        <taxon>Agaricomycetes</taxon>
        <taxon>Polyporales</taxon>
        <taxon>Fomitopsis</taxon>
    </lineage>
</organism>
<feature type="compositionally biased region" description="Low complexity" evidence="1">
    <location>
        <begin position="19"/>
        <end position="29"/>
    </location>
</feature>
<feature type="region of interest" description="Disordered" evidence="1">
    <location>
        <begin position="69"/>
        <end position="215"/>
    </location>
</feature>
<evidence type="ECO:0000313" key="2">
    <source>
        <dbReference type="EMBL" id="EPS97561.1"/>
    </source>
</evidence>
<feature type="region of interest" description="Disordered" evidence="1">
    <location>
        <begin position="16"/>
        <end position="40"/>
    </location>
</feature>
<feature type="compositionally biased region" description="Basic and acidic residues" evidence="1">
    <location>
        <begin position="103"/>
        <end position="121"/>
    </location>
</feature>
<dbReference type="AlphaFoldDB" id="S8DWQ0"/>
<dbReference type="EMBL" id="KE504175">
    <property type="protein sequence ID" value="EPS97561.1"/>
    <property type="molecule type" value="Genomic_DNA"/>
</dbReference>
<dbReference type="Proteomes" id="UP000015241">
    <property type="component" value="Unassembled WGS sequence"/>
</dbReference>
<dbReference type="STRING" id="743788.S8DWQ0"/>
<gene>
    <name evidence="2" type="ORF">FOMPIDRAFT_1025004</name>
</gene>
<sequence length="215" mass="22680">MASRLGGRIFAQAVRPSVRGAARTTGRRGMSSSGHAAKSSDTPWIIGSAVVFGPAAVWLLLPQSNKKTHDVAFSQADRGAHTVGESKQPEPAQEPEPSSGEKTSADSKDTNSSEEEKKPEDGSLTDAEGETISAKEVNESMEQSFNEDSPVDAQTSEEKQAKDDKGVEGAPEAETKPDPKDKPSEKKGDESPSDLGDARKTSKDGEAPKQSDASK</sequence>
<feature type="compositionally biased region" description="Basic and acidic residues" evidence="1">
    <location>
        <begin position="156"/>
        <end position="215"/>
    </location>
</feature>
<dbReference type="InParanoid" id="S8DWQ0"/>
<reference evidence="2 3" key="1">
    <citation type="journal article" date="2012" name="Science">
        <title>The Paleozoic origin of enzymatic lignin decomposition reconstructed from 31 fungal genomes.</title>
        <authorList>
            <person name="Floudas D."/>
            <person name="Binder M."/>
            <person name="Riley R."/>
            <person name="Barry K."/>
            <person name="Blanchette R.A."/>
            <person name="Henrissat B."/>
            <person name="Martinez A.T."/>
            <person name="Otillar R."/>
            <person name="Spatafora J.W."/>
            <person name="Yadav J.S."/>
            <person name="Aerts A."/>
            <person name="Benoit I."/>
            <person name="Boyd A."/>
            <person name="Carlson A."/>
            <person name="Copeland A."/>
            <person name="Coutinho P.M."/>
            <person name="de Vries R.P."/>
            <person name="Ferreira P."/>
            <person name="Findley K."/>
            <person name="Foster B."/>
            <person name="Gaskell J."/>
            <person name="Glotzer D."/>
            <person name="Gorecki P."/>
            <person name="Heitman J."/>
            <person name="Hesse C."/>
            <person name="Hori C."/>
            <person name="Igarashi K."/>
            <person name="Jurgens J.A."/>
            <person name="Kallen N."/>
            <person name="Kersten P."/>
            <person name="Kohler A."/>
            <person name="Kuees U."/>
            <person name="Kumar T.K.A."/>
            <person name="Kuo A."/>
            <person name="LaButti K."/>
            <person name="Larrondo L.F."/>
            <person name="Lindquist E."/>
            <person name="Ling A."/>
            <person name="Lombard V."/>
            <person name="Lucas S."/>
            <person name="Lundell T."/>
            <person name="Martin R."/>
            <person name="McLaughlin D.J."/>
            <person name="Morgenstern I."/>
            <person name="Morin E."/>
            <person name="Murat C."/>
            <person name="Nagy L.G."/>
            <person name="Nolan M."/>
            <person name="Ohm R.A."/>
            <person name="Patyshakuliyeva A."/>
            <person name="Rokas A."/>
            <person name="Ruiz-Duenas F.J."/>
            <person name="Sabat G."/>
            <person name="Salamov A."/>
            <person name="Samejima M."/>
            <person name="Schmutz J."/>
            <person name="Slot J.C."/>
            <person name="St John F."/>
            <person name="Stenlid J."/>
            <person name="Sun H."/>
            <person name="Sun S."/>
            <person name="Syed K."/>
            <person name="Tsang A."/>
            <person name="Wiebenga A."/>
            <person name="Young D."/>
            <person name="Pisabarro A."/>
            <person name="Eastwood D.C."/>
            <person name="Martin F."/>
            <person name="Cullen D."/>
            <person name="Grigoriev I.V."/>
            <person name="Hibbett D.S."/>
        </authorList>
    </citation>
    <scope>NUCLEOTIDE SEQUENCE</scope>
    <source>
        <strain evidence="3">FP-58527</strain>
    </source>
</reference>
<feature type="compositionally biased region" description="Polar residues" evidence="1">
    <location>
        <begin position="30"/>
        <end position="40"/>
    </location>
</feature>
<name>S8DWQ0_FOMSC</name>
<accession>S8DWQ0</accession>